<proteinExistence type="predicted"/>
<evidence type="ECO:0000256" key="1">
    <source>
        <dbReference type="SAM" id="MobiDB-lite"/>
    </source>
</evidence>
<dbReference type="Proteomes" id="UP000248631">
    <property type="component" value="Unassembled WGS sequence"/>
</dbReference>
<reference evidence="2 3" key="1">
    <citation type="submission" date="2014-12" db="EMBL/GenBank/DDBJ databases">
        <title>Complete genome sequence of Herbaspirillum rubrisubalbicans Os38.</title>
        <authorList>
            <person name="Chen M."/>
            <person name="An Q."/>
        </authorList>
    </citation>
    <scope>NUCLEOTIDE SEQUENCE [LARGE SCALE GENOMIC DNA]</scope>
    <source>
        <strain evidence="2 3">Os38</strain>
    </source>
</reference>
<evidence type="ECO:0000313" key="3">
    <source>
        <dbReference type="Proteomes" id="UP000248631"/>
    </source>
</evidence>
<organism evidence="2 3">
    <name type="scientific">Herbaspirillum rubrisubalbicans</name>
    <dbReference type="NCBI Taxonomy" id="80842"/>
    <lineage>
        <taxon>Bacteria</taxon>
        <taxon>Pseudomonadati</taxon>
        <taxon>Pseudomonadota</taxon>
        <taxon>Betaproteobacteria</taxon>
        <taxon>Burkholderiales</taxon>
        <taxon>Oxalobacteraceae</taxon>
        <taxon>Herbaspirillum</taxon>
    </lineage>
</organism>
<comment type="caution">
    <text evidence="2">The sequence shown here is derived from an EMBL/GenBank/DDBJ whole genome shotgun (WGS) entry which is preliminary data.</text>
</comment>
<evidence type="ECO:0008006" key="4">
    <source>
        <dbReference type="Google" id="ProtNLM"/>
    </source>
</evidence>
<keyword evidence="3" id="KW-1185">Reference proteome</keyword>
<accession>A0ABX9BZ02</accession>
<dbReference type="SUPFAM" id="SSF88874">
    <property type="entry name" value="Receptor-binding domain of short tail fibre protein gp12"/>
    <property type="match status" value="1"/>
</dbReference>
<name>A0ABX9BZ02_9BURK</name>
<gene>
    <name evidence="2" type="ORF">RB24_17650</name>
</gene>
<dbReference type="EMBL" id="JUGD01000022">
    <property type="protein sequence ID" value="RAM63233.1"/>
    <property type="molecule type" value="Genomic_DNA"/>
</dbReference>
<protein>
    <recommendedName>
        <fullName evidence="4">Phage tail protein</fullName>
    </recommendedName>
</protein>
<sequence length="260" mass="27373">MVNGKFVDEDEQTGQQGSLIPAKWGNDITTEILNVQAAAGIGADEGKADQLLAAIRALIISSGTMRAYPIAGLPTQDIGPIVVKEVCEVWHWSSSAYFTGYRSPLCGRPMDGHTKMPLASEVNAVGGTLSKSAYAALWGYAQENGLVLTQANWTANIGGHYFVDVDVNNFRVPDLRNVFRRYGGTDADSLAARALGSYKTDTFKAHGHGTGYNVVSLSGLYGPNSGGTFASSASPGTTTFGAGSAETAPKHTAFNPVIHI</sequence>
<evidence type="ECO:0000313" key="2">
    <source>
        <dbReference type="EMBL" id="RAM63233.1"/>
    </source>
</evidence>
<feature type="region of interest" description="Disordered" evidence="1">
    <location>
        <begin position="1"/>
        <end position="20"/>
    </location>
</feature>